<evidence type="ECO:0000256" key="10">
    <source>
        <dbReference type="ARBA" id="ARBA00023004"/>
    </source>
</evidence>
<dbReference type="GO" id="GO:0022904">
    <property type="term" value="P:respiratory electron transport chain"/>
    <property type="evidence" value="ECO:0007669"/>
    <property type="project" value="InterPro"/>
</dbReference>
<keyword evidence="9 13" id="KW-1133">Transmembrane helix</keyword>
<evidence type="ECO:0000256" key="1">
    <source>
        <dbReference type="ARBA" id="ARBA00001970"/>
    </source>
</evidence>
<dbReference type="OrthoDB" id="9793784at2"/>
<reference evidence="15 16" key="1">
    <citation type="submission" date="2017-03" db="EMBL/GenBank/DDBJ databases">
        <title>Complete genome sequence of Candidatus 'Thiodictyon syntrophicum' sp. nov. strain Cad16T, a photolithoautotroph purple sulfur bacterium isolated from an alpine meromictic lake.</title>
        <authorList>
            <person name="Luedin S.M."/>
            <person name="Pothier J.F."/>
            <person name="Danza F."/>
            <person name="Storelli N."/>
            <person name="Wittwer M."/>
            <person name="Tonolla M."/>
        </authorList>
    </citation>
    <scope>NUCLEOTIDE SEQUENCE [LARGE SCALE GENOMIC DNA]</scope>
    <source>
        <strain evidence="15 16">Cad16T</strain>
    </source>
</reference>
<dbReference type="RefSeq" id="WP_100919714.1">
    <property type="nucleotide sequence ID" value="NZ_CP020370.1"/>
</dbReference>
<organism evidence="15 16">
    <name type="scientific">Candidatus Thiodictyon syntrophicum</name>
    <dbReference type="NCBI Taxonomy" id="1166950"/>
    <lineage>
        <taxon>Bacteria</taxon>
        <taxon>Pseudomonadati</taxon>
        <taxon>Pseudomonadota</taxon>
        <taxon>Gammaproteobacteria</taxon>
        <taxon>Chromatiales</taxon>
        <taxon>Chromatiaceae</taxon>
        <taxon>Thiodictyon</taxon>
    </lineage>
</organism>
<evidence type="ECO:0000256" key="2">
    <source>
        <dbReference type="ARBA" id="ARBA00004651"/>
    </source>
</evidence>
<evidence type="ECO:0000313" key="16">
    <source>
        <dbReference type="Proteomes" id="UP000232638"/>
    </source>
</evidence>
<gene>
    <name evidence="15" type="ORF">THSYN_14090</name>
</gene>
<dbReference type="AlphaFoldDB" id="A0A2K8U8P4"/>
<evidence type="ECO:0000256" key="6">
    <source>
        <dbReference type="ARBA" id="ARBA00022692"/>
    </source>
</evidence>
<keyword evidence="7" id="KW-0479">Metal-binding</keyword>
<evidence type="ECO:0000256" key="9">
    <source>
        <dbReference type="ARBA" id="ARBA00022989"/>
    </source>
</evidence>
<protein>
    <submittedName>
        <fullName evidence="15">Cytochrome B</fullName>
    </submittedName>
</protein>
<keyword evidence="16" id="KW-1185">Reference proteome</keyword>
<evidence type="ECO:0000256" key="7">
    <source>
        <dbReference type="ARBA" id="ARBA00022723"/>
    </source>
</evidence>
<dbReference type="GO" id="GO:0020037">
    <property type="term" value="F:heme binding"/>
    <property type="evidence" value="ECO:0007669"/>
    <property type="project" value="TreeGrafter"/>
</dbReference>
<dbReference type="InterPro" id="IPR052168">
    <property type="entry name" value="Cytochrome_b561_oxidase"/>
</dbReference>
<evidence type="ECO:0000313" key="15">
    <source>
        <dbReference type="EMBL" id="AUB81962.1"/>
    </source>
</evidence>
<dbReference type="PANTHER" id="PTHR30529:SF7">
    <property type="entry name" value="CYTOCHROME B561 BACTERIAL_NI-HYDROGENASE DOMAIN-CONTAINING PROTEIN"/>
    <property type="match status" value="1"/>
</dbReference>
<keyword evidence="8" id="KW-0249">Electron transport</keyword>
<evidence type="ECO:0000256" key="3">
    <source>
        <dbReference type="ARBA" id="ARBA00022448"/>
    </source>
</evidence>
<feature type="transmembrane region" description="Helical" evidence="13">
    <location>
        <begin position="81"/>
        <end position="109"/>
    </location>
</feature>
<sequence length="187" mass="21020">MNANPSLQRYNLLSQLFHWSVVALMIGLVVTDKLRAGALKDTPERLEWLNLHMSLGILLFLIVIARIVWTRLSPQPAPLPGAQWTLITATLTHGLLNLATLLVPIFGYLRAASKPRMSDFFGIQIPSVTGELPWLNDAMHIFHGEPMEVFFYAVIALHVAAALWHQYYKHDGALTRMLPWGASDRTV</sequence>
<keyword evidence="4" id="KW-1003">Cell membrane</keyword>
<evidence type="ECO:0000259" key="14">
    <source>
        <dbReference type="Pfam" id="PF01292"/>
    </source>
</evidence>
<dbReference type="Gene3D" id="1.20.950.20">
    <property type="entry name" value="Transmembrane di-heme cytochromes, Chain C"/>
    <property type="match status" value="1"/>
</dbReference>
<feature type="transmembrane region" description="Helical" evidence="13">
    <location>
        <begin position="149"/>
        <end position="168"/>
    </location>
</feature>
<comment type="cofactor">
    <cofactor evidence="1">
        <name>heme b</name>
        <dbReference type="ChEBI" id="CHEBI:60344"/>
    </cofactor>
</comment>
<feature type="transmembrane region" description="Helical" evidence="13">
    <location>
        <begin position="12"/>
        <end position="30"/>
    </location>
</feature>
<dbReference type="Pfam" id="PF01292">
    <property type="entry name" value="Ni_hydr_CYTB"/>
    <property type="match status" value="1"/>
</dbReference>
<evidence type="ECO:0000256" key="11">
    <source>
        <dbReference type="ARBA" id="ARBA00023136"/>
    </source>
</evidence>
<evidence type="ECO:0000256" key="4">
    <source>
        <dbReference type="ARBA" id="ARBA00022475"/>
    </source>
</evidence>
<keyword evidence="10" id="KW-0408">Iron</keyword>
<evidence type="ECO:0000256" key="13">
    <source>
        <dbReference type="SAM" id="Phobius"/>
    </source>
</evidence>
<keyword evidence="11 13" id="KW-0472">Membrane</keyword>
<keyword evidence="6 13" id="KW-0812">Transmembrane</keyword>
<dbReference type="KEGG" id="tsy:THSYN_14090"/>
<dbReference type="InterPro" id="IPR016174">
    <property type="entry name" value="Di-haem_cyt_TM"/>
</dbReference>
<evidence type="ECO:0000256" key="5">
    <source>
        <dbReference type="ARBA" id="ARBA00022617"/>
    </source>
</evidence>
<accession>A0A2K8U8P4</accession>
<keyword evidence="5" id="KW-0349">Heme</keyword>
<evidence type="ECO:0000256" key="12">
    <source>
        <dbReference type="ARBA" id="ARBA00037975"/>
    </source>
</evidence>
<dbReference type="EMBL" id="CP020370">
    <property type="protein sequence ID" value="AUB81962.1"/>
    <property type="molecule type" value="Genomic_DNA"/>
</dbReference>
<feature type="domain" description="Cytochrome b561 bacterial/Ni-hydrogenase" evidence="14">
    <location>
        <begin position="9"/>
        <end position="179"/>
    </location>
</feature>
<name>A0A2K8U8P4_9GAMM</name>
<dbReference type="GO" id="GO:0005886">
    <property type="term" value="C:plasma membrane"/>
    <property type="evidence" value="ECO:0007669"/>
    <property type="project" value="UniProtKB-SubCell"/>
</dbReference>
<comment type="similarity">
    <text evidence="12">Belongs to the cytochrome b561 family.</text>
</comment>
<dbReference type="GO" id="GO:0009055">
    <property type="term" value="F:electron transfer activity"/>
    <property type="evidence" value="ECO:0007669"/>
    <property type="project" value="InterPro"/>
</dbReference>
<dbReference type="Proteomes" id="UP000232638">
    <property type="component" value="Chromosome"/>
</dbReference>
<keyword evidence="3" id="KW-0813">Transport</keyword>
<dbReference type="SUPFAM" id="SSF81342">
    <property type="entry name" value="Transmembrane di-heme cytochromes"/>
    <property type="match status" value="1"/>
</dbReference>
<proteinExistence type="inferred from homology"/>
<evidence type="ECO:0000256" key="8">
    <source>
        <dbReference type="ARBA" id="ARBA00022982"/>
    </source>
</evidence>
<feature type="transmembrane region" description="Helical" evidence="13">
    <location>
        <begin position="51"/>
        <end position="69"/>
    </location>
</feature>
<dbReference type="InterPro" id="IPR011577">
    <property type="entry name" value="Cyt_b561_bac/Ni-Hgenase"/>
</dbReference>
<dbReference type="PANTHER" id="PTHR30529">
    <property type="entry name" value="CYTOCHROME B561"/>
    <property type="match status" value="1"/>
</dbReference>
<comment type="subcellular location">
    <subcellularLocation>
        <location evidence="2">Cell membrane</location>
        <topology evidence="2">Multi-pass membrane protein</topology>
    </subcellularLocation>
</comment>
<dbReference type="GO" id="GO:0046872">
    <property type="term" value="F:metal ion binding"/>
    <property type="evidence" value="ECO:0007669"/>
    <property type="project" value="UniProtKB-KW"/>
</dbReference>